<dbReference type="Gene3D" id="3.10.620.30">
    <property type="match status" value="2"/>
</dbReference>
<dbReference type="Pfam" id="PF08379">
    <property type="entry name" value="Bact_transglu_N"/>
    <property type="match status" value="1"/>
</dbReference>
<comment type="caution">
    <text evidence="2">The sequence shown here is derived from an EMBL/GenBank/DDBJ whole genome shotgun (WGS) entry which is preliminary data.</text>
</comment>
<dbReference type="AlphaFoldDB" id="A0A9X4SB38"/>
<dbReference type="PANTHER" id="PTHR33490">
    <property type="entry name" value="BLR5614 PROTEIN-RELATED"/>
    <property type="match status" value="1"/>
</dbReference>
<feature type="domain" description="Transglutaminase-like" evidence="1">
    <location>
        <begin position="179"/>
        <end position="278"/>
    </location>
</feature>
<reference evidence="2" key="1">
    <citation type="submission" date="2013-01" db="EMBL/GenBank/DDBJ databases">
        <title>Genome draft of Hydrogenophaga taeniospiralis 2K1.</title>
        <authorList>
            <person name="Gomila M."/>
            <person name="Lalucat J."/>
        </authorList>
    </citation>
    <scope>NUCLEOTIDE SEQUENCE</scope>
    <source>
        <strain evidence="2">CCUG 15921</strain>
    </source>
</reference>
<dbReference type="OrthoDB" id="5438043at2"/>
<dbReference type="EMBL" id="AOGK01000016">
    <property type="protein sequence ID" value="MDG5977059.1"/>
    <property type="molecule type" value="Genomic_DNA"/>
</dbReference>
<dbReference type="InterPro" id="IPR038765">
    <property type="entry name" value="Papain-like_cys_pep_sf"/>
</dbReference>
<dbReference type="PANTHER" id="PTHR33490:SF7">
    <property type="entry name" value="BLR2979 PROTEIN"/>
    <property type="match status" value="1"/>
</dbReference>
<dbReference type="SUPFAM" id="SSF54001">
    <property type="entry name" value="Cysteine proteinases"/>
    <property type="match status" value="1"/>
</dbReference>
<dbReference type="Proteomes" id="UP001152876">
    <property type="component" value="Unassembled WGS sequence"/>
</dbReference>
<keyword evidence="3" id="KW-1185">Reference proteome</keyword>
<dbReference type="InterPro" id="IPR002931">
    <property type="entry name" value="Transglutaminase-like"/>
</dbReference>
<dbReference type="RefSeq" id="WP_068166880.1">
    <property type="nucleotide sequence ID" value="NZ_AOGK01000016.1"/>
</dbReference>
<evidence type="ECO:0000313" key="2">
    <source>
        <dbReference type="EMBL" id="MDG5977059.1"/>
    </source>
</evidence>
<dbReference type="SMART" id="SM00460">
    <property type="entry name" value="TGc"/>
    <property type="match status" value="1"/>
</dbReference>
<dbReference type="InterPro" id="IPR013589">
    <property type="entry name" value="Bac_transglu_N"/>
</dbReference>
<evidence type="ECO:0000259" key="1">
    <source>
        <dbReference type="SMART" id="SM00460"/>
    </source>
</evidence>
<protein>
    <submittedName>
        <fullName evidence="2">Transglutaminase-like protein</fullName>
    </submittedName>
</protein>
<organism evidence="2 3">
    <name type="scientific">Hydrogenophaga taeniospiralis CCUG 15921</name>
    <dbReference type="NCBI Taxonomy" id="1281780"/>
    <lineage>
        <taxon>Bacteria</taxon>
        <taxon>Pseudomonadati</taxon>
        <taxon>Pseudomonadota</taxon>
        <taxon>Betaproteobacteria</taxon>
        <taxon>Burkholderiales</taxon>
        <taxon>Comamonadaceae</taxon>
        <taxon>Hydrogenophaga</taxon>
    </lineage>
</organism>
<evidence type="ECO:0000313" key="3">
    <source>
        <dbReference type="Proteomes" id="UP001152876"/>
    </source>
</evidence>
<name>A0A9X4SB38_9BURK</name>
<accession>A0A9X4SB38</accession>
<gene>
    <name evidence="2" type="ORF">H010_17486</name>
</gene>
<proteinExistence type="predicted"/>
<sequence>MLLRIIHRTHYRYHGTIDMAQHMVHLTPRDTPTQKLLTHALHIRPEPSARSQTTDAFGNLRTFFSLQAPHDTLTVEADSLVETQAPRPLPDSPAWQQTGWESVRKHFRYRAHAPYDPACEFLFASPYVPRDDAFAAFARPAFTAGLPVLEAARALMERIHTQLRYETDSTEVNTPALQALEQGKGVCQDFAHIMLGCLRSLGLPARYVSGYLLTQPPAGKPRLIGADASHAWVSVYVPMPAGASVDGGADADDEDPAANEEAVAAALGGAWFDFDPTNNRCGWGSPGEDYVTLAIGRDFSDVSPMRGVIQGGARHTLHVGVTVAPPDEIADLLDGA</sequence>
<dbReference type="Pfam" id="PF01841">
    <property type="entry name" value="Transglut_core"/>
    <property type="match status" value="1"/>
</dbReference>